<reference evidence="9 10" key="1">
    <citation type="submission" date="2020-08" db="EMBL/GenBank/DDBJ databases">
        <title>Genomic Encyclopedia of Type Strains, Phase IV (KMG-IV): sequencing the most valuable type-strain genomes for metagenomic binning, comparative biology and taxonomic classification.</title>
        <authorList>
            <person name="Goeker M."/>
        </authorList>
    </citation>
    <scope>NUCLEOTIDE SEQUENCE [LARGE SCALE GENOMIC DNA]</scope>
    <source>
        <strain evidence="9 10">DSM 22975</strain>
    </source>
</reference>
<dbReference type="Gene3D" id="3.90.226.10">
    <property type="entry name" value="2-enoyl-CoA Hydratase, Chain A, domain 1"/>
    <property type="match status" value="1"/>
</dbReference>
<proteinExistence type="inferred from homology"/>
<dbReference type="SMART" id="SM00245">
    <property type="entry name" value="TSPc"/>
    <property type="match status" value="1"/>
</dbReference>
<dbReference type="GO" id="GO:0006508">
    <property type="term" value="P:proteolysis"/>
    <property type="evidence" value="ECO:0007669"/>
    <property type="project" value="UniProtKB-KW"/>
</dbReference>
<keyword evidence="2 5" id="KW-0645">Protease</keyword>
<evidence type="ECO:0000313" key="10">
    <source>
        <dbReference type="Proteomes" id="UP000585721"/>
    </source>
</evidence>
<organism evidence="9 10">
    <name type="scientific">Tolumonas osonensis</name>
    <dbReference type="NCBI Taxonomy" id="675874"/>
    <lineage>
        <taxon>Bacteria</taxon>
        <taxon>Pseudomonadati</taxon>
        <taxon>Pseudomonadota</taxon>
        <taxon>Gammaproteobacteria</taxon>
        <taxon>Aeromonadales</taxon>
        <taxon>Aeromonadaceae</taxon>
        <taxon>Tolumonas</taxon>
    </lineage>
</organism>
<dbReference type="Pfam" id="PF03572">
    <property type="entry name" value="Peptidase_S41"/>
    <property type="match status" value="1"/>
</dbReference>
<dbReference type="InterPro" id="IPR020992">
    <property type="entry name" value="Tail_Prtase_C"/>
</dbReference>
<feature type="coiled-coil region" evidence="6">
    <location>
        <begin position="604"/>
        <end position="631"/>
    </location>
</feature>
<dbReference type="Gene3D" id="2.30.42.10">
    <property type="match status" value="1"/>
</dbReference>
<gene>
    <name evidence="9" type="ORF">HNR75_001819</name>
</gene>
<comment type="similarity">
    <text evidence="1 5">Belongs to the peptidase S41A family.</text>
</comment>
<keyword evidence="6" id="KW-0175">Coiled coil</keyword>
<dbReference type="Pfam" id="PF00595">
    <property type="entry name" value="PDZ"/>
    <property type="match status" value="1"/>
</dbReference>
<dbReference type="NCBIfam" id="NF008388">
    <property type="entry name" value="PRK11186.1"/>
    <property type="match status" value="1"/>
</dbReference>
<keyword evidence="10" id="KW-1185">Reference proteome</keyword>
<dbReference type="RefSeq" id="WP_188026639.1">
    <property type="nucleotide sequence ID" value="NZ_JACHGR010000005.1"/>
</dbReference>
<evidence type="ECO:0000256" key="1">
    <source>
        <dbReference type="ARBA" id="ARBA00009179"/>
    </source>
</evidence>
<evidence type="ECO:0000256" key="2">
    <source>
        <dbReference type="ARBA" id="ARBA00022670"/>
    </source>
</evidence>
<keyword evidence="3 5" id="KW-0378">Hydrolase</keyword>
<evidence type="ECO:0000256" key="4">
    <source>
        <dbReference type="ARBA" id="ARBA00022825"/>
    </source>
</evidence>
<evidence type="ECO:0000313" key="9">
    <source>
        <dbReference type="EMBL" id="MBB6055901.1"/>
    </source>
</evidence>
<sequence length="669" mass="75432">MRVNLFKSTAVALGVFCVGLAYAVPPPISESSLLPLSQEEQHSIASKRISALFTRSHYKHFVLDDQISQRIFDLYLQALDYNRSVLLAADVANFESFRNQFDDALQTGDLKNAYAMYNLSTKRRYERYSYALSLLDTPMSFDVTDKYEFDRSKGAWPKDEAEVNELWRQRVKYDQLNLKLAGKKPSEIKELLTKRYSNAIKRLKQDESEDVFQAVMNAYARSIDPHTSYLSPRNAERFNSEMNLSLEGIGAVLQADDDFTVVRSLIPGGPADKTKLLRPDDRITGVAQGKGKVIDVIGWRLDDVVELIKGRKGTKVRLEIQRGKGATHQTQVIELTRDKVRLEDRAAKSQVIKTGGKKIGVIEVPSFYVNLHLDVQKELTKLNAQKIDGLMIDLRNDGGGALTEATELTGLFMKQGPVVQIRDTMGRVAVNEDTDGKSYYDGPMTVLIDRYSASASEIFAAAMNDYGRALIIGENSFGKGTVQQHRALGKIYDFFENELGHVQYTIAKFYRIDGGSTQNKGVQPDIGFPPLVDPTETGESVERNALPWDKIEPAKYTKLGDFTALLPKLKELHQQRVKTDPEFKYAEEDIAWYQTEKNKKYISLNEAERIKTRDEQDAKALQRANERLTRMGKPVVKSLNDLPTDIKFPDGYLHEAANITADLVRLGQS</sequence>
<dbReference type="PANTHER" id="PTHR32060:SF22">
    <property type="entry name" value="CARBOXYL-TERMINAL-PROCESSING PEPTIDASE 3, CHLOROPLASTIC"/>
    <property type="match status" value="1"/>
</dbReference>
<dbReference type="InterPro" id="IPR001478">
    <property type="entry name" value="PDZ"/>
</dbReference>
<evidence type="ECO:0000256" key="5">
    <source>
        <dbReference type="RuleBase" id="RU004404"/>
    </source>
</evidence>
<evidence type="ECO:0000259" key="8">
    <source>
        <dbReference type="PROSITE" id="PS50106"/>
    </source>
</evidence>
<evidence type="ECO:0000256" key="6">
    <source>
        <dbReference type="SAM" id="Coils"/>
    </source>
</evidence>
<dbReference type="InterPro" id="IPR040573">
    <property type="entry name" value="TSP_N"/>
</dbReference>
<dbReference type="InterPro" id="IPR029045">
    <property type="entry name" value="ClpP/crotonase-like_dom_sf"/>
</dbReference>
<dbReference type="NCBIfam" id="TIGR00225">
    <property type="entry name" value="prc"/>
    <property type="match status" value="1"/>
</dbReference>
<comment type="caution">
    <text evidence="9">The sequence shown here is derived from an EMBL/GenBank/DDBJ whole genome shotgun (WGS) entry which is preliminary data.</text>
</comment>
<dbReference type="SUPFAM" id="SSF50156">
    <property type="entry name" value="PDZ domain-like"/>
    <property type="match status" value="1"/>
</dbReference>
<dbReference type="CDD" id="cd06782">
    <property type="entry name" value="cpPDZ_CPP-like"/>
    <property type="match status" value="1"/>
</dbReference>
<feature type="chain" id="PRO_5032640767" evidence="7">
    <location>
        <begin position="24"/>
        <end position="669"/>
    </location>
</feature>
<dbReference type="EMBL" id="JACHGR010000005">
    <property type="protein sequence ID" value="MBB6055901.1"/>
    <property type="molecule type" value="Genomic_DNA"/>
</dbReference>
<evidence type="ECO:0000256" key="7">
    <source>
        <dbReference type="SAM" id="SignalP"/>
    </source>
</evidence>
<accession>A0A841GL63</accession>
<dbReference type="Gene3D" id="3.30.750.44">
    <property type="match status" value="1"/>
</dbReference>
<dbReference type="GO" id="GO:0007165">
    <property type="term" value="P:signal transduction"/>
    <property type="evidence" value="ECO:0007669"/>
    <property type="project" value="TreeGrafter"/>
</dbReference>
<dbReference type="EC" id="3.4.21.102" evidence="9"/>
<dbReference type="GO" id="GO:0030288">
    <property type="term" value="C:outer membrane-bounded periplasmic space"/>
    <property type="evidence" value="ECO:0007669"/>
    <property type="project" value="TreeGrafter"/>
</dbReference>
<dbReference type="Proteomes" id="UP000585721">
    <property type="component" value="Unassembled WGS sequence"/>
</dbReference>
<keyword evidence="4 5" id="KW-0720">Serine protease</keyword>
<dbReference type="PROSITE" id="PS50106">
    <property type="entry name" value="PDZ"/>
    <property type="match status" value="1"/>
</dbReference>
<evidence type="ECO:0000256" key="3">
    <source>
        <dbReference type="ARBA" id="ARBA00022801"/>
    </source>
</evidence>
<dbReference type="SUPFAM" id="SSF52096">
    <property type="entry name" value="ClpP/crotonase"/>
    <property type="match status" value="1"/>
</dbReference>
<dbReference type="Pfam" id="PF17804">
    <property type="entry name" value="TSP_NTD"/>
    <property type="match status" value="1"/>
</dbReference>
<dbReference type="AlphaFoldDB" id="A0A841GL63"/>
<dbReference type="GO" id="GO:0004252">
    <property type="term" value="F:serine-type endopeptidase activity"/>
    <property type="evidence" value="ECO:0007669"/>
    <property type="project" value="UniProtKB-EC"/>
</dbReference>
<feature type="signal peptide" evidence="7">
    <location>
        <begin position="1"/>
        <end position="23"/>
    </location>
</feature>
<dbReference type="CDD" id="cd07560">
    <property type="entry name" value="Peptidase_S41_CPP"/>
    <property type="match status" value="1"/>
</dbReference>
<dbReference type="InterPro" id="IPR005151">
    <property type="entry name" value="Tail-specific_protease"/>
</dbReference>
<dbReference type="Pfam" id="PF11818">
    <property type="entry name" value="DUF3340"/>
    <property type="match status" value="1"/>
</dbReference>
<feature type="domain" description="PDZ" evidence="8">
    <location>
        <begin position="239"/>
        <end position="309"/>
    </location>
</feature>
<dbReference type="InterPro" id="IPR004447">
    <property type="entry name" value="Peptidase_S41A"/>
</dbReference>
<dbReference type="InterPro" id="IPR036034">
    <property type="entry name" value="PDZ_sf"/>
</dbReference>
<name>A0A841GL63_9GAMM</name>
<keyword evidence="7" id="KW-0732">Signal</keyword>
<dbReference type="PANTHER" id="PTHR32060">
    <property type="entry name" value="TAIL-SPECIFIC PROTEASE"/>
    <property type="match status" value="1"/>
</dbReference>
<dbReference type="SMART" id="SM00228">
    <property type="entry name" value="PDZ"/>
    <property type="match status" value="1"/>
</dbReference>
<protein>
    <submittedName>
        <fullName evidence="9">Carboxyl-terminal processing protease</fullName>
        <ecNumber evidence="9">3.4.21.102</ecNumber>
    </submittedName>
</protein>